<name>S3DDK8_GLAL2</name>
<accession>S3DDK8</accession>
<dbReference type="GeneID" id="19464182"/>
<dbReference type="Proteomes" id="UP000016922">
    <property type="component" value="Unassembled WGS sequence"/>
</dbReference>
<reference evidence="2 3" key="1">
    <citation type="journal article" date="2013" name="BMC Genomics">
        <title>Genomics-driven discovery of the pneumocandin biosynthetic gene cluster in the fungus Glarea lozoyensis.</title>
        <authorList>
            <person name="Chen L."/>
            <person name="Yue Q."/>
            <person name="Zhang X."/>
            <person name="Xiang M."/>
            <person name="Wang C."/>
            <person name="Li S."/>
            <person name="Che Y."/>
            <person name="Ortiz-Lopez F.J."/>
            <person name="Bills G.F."/>
            <person name="Liu X."/>
            <person name="An Z."/>
        </authorList>
    </citation>
    <scope>NUCLEOTIDE SEQUENCE [LARGE SCALE GENOMIC DNA]</scope>
    <source>
        <strain evidence="3">ATCC 20868 / MF5171</strain>
    </source>
</reference>
<feature type="compositionally biased region" description="Gly residues" evidence="1">
    <location>
        <begin position="356"/>
        <end position="369"/>
    </location>
</feature>
<gene>
    <name evidence="2" type="ORF">GLAREA_05128</name>
</gene>
<dbReference type="AlphaFoldDB" id="S3DDK8"/>
<keyword evidence="3" id="KW-1185">Reference proteome</keyword>
<protein>
    <submittedName>
        <fullName evidence="2">Uncharacterized protein</fullName>
    </submittedName>
</protein>
<dbReference type="RefSeq" id="XP_008076608.1">
    <property type="nucleotide sequence ID" value="XM_008078417.1"/>
</dbReference>
<feature type="region of interest" description="Disordered" evidence="1">
    <location>
        <begin position="354"/>
        <end position="375"/>
    </location>
</feature>
<organism evidence="2 3">
    <name type="scientific">Glarea lozoyensis (strain ATCC 20868 / MF5171)</name>
    <dbReference type="NCBI Taxonomy" id="1116229"/>
    <lineage>
        <taxon>Eukaryota</taxon>
        <taxon>Fungi</taxon>
        <taxon>Dikarya</taxon>
        <taxon>Ascomycota</taxon>
        <taxon>Pezizomycotina</taxon>
        <taxon>Leotiomycetes</taxon>
        <taxon>Helotiales</taxon>
        <taxon>Helotiaceae</taxon>
        <taxon>Glarea</taxon>
    </lineage>
</organism>
<evidence type="ECO:0000313" key="3">
    <source>
        <dbReference type="Proteomes" id="UP000016922"/>
    </source>
</evidence>
<dbReference type="EMBL" id="KE145353">
    <property type="protein sequence ID" value="EPE35790.1"/>
    <property type="molecule type" value="Genomic_DNA"/>
</dbReference>
<sequence>MLLTNDSNVPAHSSMVAKLPDTSAAHFDGIGIYGENLSLNVDSETDSAKSPGDTSTTSSGPAFSYDGDQAMTDHNDIPPSPLRRAQQLPSSRRWRETPNELVPDGHLRLYAPLRPADFFPKPEAAFCSPTQPIVPAMIPDTLPQAPQTAYSFQLAPPLPIPSWTPPPPSSRHAILAQAVHRIPHPTPRPLEPPSLLRKHMDFLLRDAPISDEVFAGQHYKLEEKEMIRRQVIYDRHYRDDLMLRGRFPSNGLVQGRPGHSRTEMLLQRRRYAWRGGGRRMVREKERGVDLDGMPDDMFTSTANVVPALFKALTDEKNFPTPELLRVVKRLGRKMKADLEFELGVWEGVRGMSEVGEGMGGRGGKTGMGKGKGRRR</sequence>
<feature type="region of interest" description="Disordered" evidence="1">
    <location>
        <begin position="43"/>
        <end position="99"/>
    </location>
</feature>
<proteinExistence type="predicted"/>
<dbReference type="HOGENOM" id="CLU_737803_0_0_1"/>
<dbReference type="KEGG" id="glz:GLAREA_05128"/>
<evidence type="ECO:0000256" key="1">
    <source>
        <dbReference type="SAM" id="MobiDB-lite"/>
    </source>
</evidence>
<evidence type="ECO:0000313" key="2">
    <source>
        <dbReference type="EMBL" id="EPE35790.1"/>
    </source>
</evidence>